<evidence type="ECO:0000259" key="2">
    <source>
        <dbReference type="Pfam" id="PF13349"/>
    </source>
</evidence>
<evidence type="ECO:0000256" key="1">
    <source>
        <dbReference type="SAM" id="MobiDB-lite"/>
    </source>
</evidence>
<feature type="domain" description="YvlB/LiaX N-terminal" evidence="3">
    <location>
        <begin position="2"/>
        <end position="33"/>
    </location>
</feature>
<reference evidence="4" key="1">
    <citation type="submission" date="2024-07" db="EMBL/GenBank/DDBJ databases">
        <title>Identification and characteristics of an arsenic-resistant bacterial isolate, which belongs to a novel species.</title>
        <authorList>
            <person name="Juszczyk A."/>
            <person name="Kowalczyk A."/>
            <person name="Was K."/>
            <person name="Kosowicz W."/>
            <person name="Budzyn A."/>
            <person name="Latowski D."/>
        </authorList>
    </citation>
    <scope>NUCLEOTIDE SEQUENCE</scope>
    <source>
        <strain evidence="4">As8PL</strain>
    </source>
</reference>
<dbReference type="InterPro" id="IPR053959">
    <property type="entry name" value="YvlB/LiaX_N"/>
</dbReference>
<dbReference type="Pfam" id="PF22746">
    <property type="entry name" value="SHOCT-like_DUF2089-C"/>
    <property type="match status" value="1"/>
</dbReference>
<accession>A0AB39BPL5</accession>
<dbReference type="InterPro" id="IPR016599">
    <property type="entry name" value="UCP012569"/>
</dbReference>
<organism evidence="4">
    <name type="scientific">Alkalihalophilus sp. As8PL</name>
    <dbReference type="NCBI Taxonomy" id="3237103"/>
    <lineage>
        <taxon>Bacteria</taxon>
        <taxon>Bacillati</taxon>
        <taxon>Bacillota</taxon>
        <taxon>Bacilli</taxon>
        <taxon>Bacillales</taxon>
        <taxon>Bacillaceae</taxon>
        <taxon>Alkalihalophilus</taxon>
    </lineage>
</organism>
<feature type="region of interest" description="Disordered" evidence="1">
    <location>
        <begin position="27"/>
        <end position="65"/>
    </location>
</feature>
<sequence>MEERKMILKMIEDGKITAEEGIKLLEAMDTKKETTSQQQEPSSLSTEVNWDEGEEYKKRNRPSGSSAEKRFASFIDTAFQKIKDFDLDFNFGSSVVVDHIFQHRDLTPTNVDVSLENGSITFVPWEESDIRIECQARVYRVKDAEEARRVFLQEATFRVNDQKLLFHTKVKSMKVQATVYVPKTTFNHLKLYTFNGTIKGEQIDVDTLDVNTLNGPISFQSIKAKKIMAETVNGAIELKHQEADLVDVKTVNGSITLSGKAQDVDAETVNGGITYELESLNESGYADLKATTGSIHLHVPQEMRVEGKLKTNVGGFTVDLANHEILDEKKEFAQKSTSFVGNQQASPRVKVNAITYTGSILVKDR</sequence>
<feature type="domain" description="DUF4097" evidence="2">
    <location>
        <begin position="115"/>
        <end position="351"/>
    </location>
</feature>
<dbReference type="PIRSF" id="PIRSF012569">
    <property type="entry name" value="UCP012569"/>
    <property type="match status" value="1"/>
</dbReference>
<name>A0AB39BPL5_9BACI</name>
<protein>
    <submittedName>
        <fullName evidence="4">DUF4097 family beta strand repeat-containing protein</fullName>
    </submittedName>
</protein>
<evidence type="ECO:0000313" key="4">
    <source>
        <dbReference type="EMBL" id="XDI35771.1"/>
    </source>
</evidence>
<dbReference type="Pfam" id="PF13349">
    <property type="entry name" value="DUF4097"/>
    <property type="match status" value="1"/>
</dbReference>
<dbReference type="EMBL" id="CP162551">
    <property type="protein sequence ID" value="XDI35771.1"/>
    <property type="molecule type" value="Genomic_DNA"/>
</dbReference>
<proteinExistence type="predicted"/>
<dbReference type="InterPro" id="IPR025164">
    <property type="entry name" value="Toastrack_DUF4097"/>
</dbReference>
<dbReference type="RefSeq" id="WP_368503310.1">
    <property type="nucleotide sequence ID" value="NZ_CP162551.1"/>
</dbReference>
<feature type="compositionally biased region" description="Polar residues" evidence="1">
    <location>
        <begin position="35"/>
        <end position="48"/>
    </location>
</feature>
<gene>
    <name evidence="4" type="ORF">AB3N04_13780</name>
</gene>
<evidence type="ECO:0000259" key="3">
    <source>
        <dbReference type="Pfam" id="PF22746"/>
    </source>
</evidence>
<dbReference type="AlphaFoldDB" id="A0AB39BPL5"/>